<keyword evidence="4" id="KW-1185">Reference proteome</keyword>
<feature type="compositionally biased region" description="Polar residues" evidence="1">
    <location>
        <begin position="31"/>
        <end position="40"/>
    </location>
</feature>
<feature type="compositionally biased region" description="Basic and acidic residues" evidence="1">
    <location>
        <begin position="91"/>
        <end position="100"/>
    </location>
</feature>
<keyword evidence="2" id="KW-0812">Transmembrane</keyword>
<keyword evidence="2" id="KW-0472">Membrane</keyword>
<sequence>MTVTTARPSTLDVDDDEMTTADYARMVASGQWATPNQRPTTAVADNDTEQVLPAAAGKTKTNSKPTSANTDEPKEGPEAPAKAKAKAKAKTRPEAENADRRSHLMDAAHWTPGDYVAIAPSPLREAVADHRIRAHAMESPAGRFLYSLYATPMTVVGVTLNGASWTTAKLSALLNDPRHSRRPGSLTETVTLHTERANNLPFTPLKVLYCGYAAPVTAASVVLNAIAWLAAHSAVALNDPKRLGRVLLAVLFVALVVGGFSVML</sequence>
<dbReference type="KEGG" id="pmad:BAY61_31735"/>
<dbReference type="EMBL" id="FMZE01000015">
    <property type="protein sequence ID" value="SDD95999.1"/>
    <property type="molecule type" value="Genomic_DNA"/>
</dbReference>
<keyword evidence="2" id="KW-1133">Transmembrane helix</keyword>
<dbReference type="AlphaFoldDB" id="A0A222W145"/>
<accession>A0A222W145</accession>
<feature type="transmembrane region" description="Helical" evidence="2">
    <location>
        <begin position="212"/>
        <end position="231"/>
    </location>
</feature>
<evidence type="ECO:0000256" key="1">
    <source>
        <dbReference type="SAM" id="MobiDB-lite"/>
    </source>
</evidence>
<evidence type="ECO:0000313" key="4">
    <source>
        <dbReference type="Proteomes" id="UP000199494"/>
    </source>
</evidence>
<proteinExistence type="predicted"/>
<gene>
    <name evidence="3" type="ORF">SAMN05421630_11545</name>
</gene>
<protein>
    <submittedName>
        <fullName evidence="3">Uncharacterized protein</fullName>
    </submittedName>
</protein>
<dbReference type="STRING" id="530584.SAMN05421630_11545"/>
<organism evidence="3 4">
    <name type="scientific">Prauserella marina</name>
    <dbReference type="NCBI Taxonomy" id="530584"/>
    <lineage>
        <taxon>Bacteria</taxon>
        <taxon>Bacillati</taxon>
        <taxon>Actinomycetota</taxon>
        <taxon>Actinomycetes</taxon>
        <taxon>Pseudonocardiales</taxon>
        <taxon>Pseudonocardiaceae</taxon>
        <taxon>Prauserella</taxon>
    </lineage>
</organism>
<feature type="region of interest" description="Disordered" evidence="1">
    <location>
        <begin position="29"/>
        <end position="100"/>
    </location>
</feature>
<reference evidence="3 4" key="1">
    <citation type="submission" date="2016-10" db="EMBL/GenBank/DDBJ databases">
        <authorList>
            <person name="de Groot N.N."/>
        </authorList>
    </citation>
    <scope>NUCLEOTIDE SEQUENCE [LARGE SCALE GENOMIC DNA]</scope>
    <source>
        <strain evidence="3 4">CGMCC 4.5506</strain>
    </source>
</reference>
<name>A0A222W145_9PSEU</name>
<feature type="transmembrane region" description="Helical" evidence="2">
    <location>
        <begin position="243"/>
        <end position="263"/>
    </location>
</feature>
<dbReference type="Proteomes" id="UP000199494">
    <property type="component" value="Unassembled WGS sequence"/>
</dbReference>
<dbReference type="RefSeq" id="WP_091810624.1">
    <property type="nucleotide sequence ID" value="NZ_CP016354.1"/>
</dbReference>
<evidence type="ECO:0000313" key="3">
    <source>
        <dbReference type="EMBL" id="SDD95999.1"/>
    </source>
</evidence>
<evidence type="ECO:0000256" key="2">
    <source>
        <dbReference type="SAM" id="Phobius"/>
    </source>
</evidence>
<feature type="compositionally biased region" description="Polar residues" evidence="1">
    <location>
        <begin position="59"/>
        <end position="70"/>
    </location>
</feature>